<dbReference type="AlphaFoldDB" id="A0A834XUD4"/>
<accession>A0A834XUD4</accession>
<reference evidence="1 2" key="1">
    <citation type="submission" date="2020-08" db="EMBL/GenBank/DDBJ databases">
        <title>Aphidius gifuensis genome sequencing and assembly.</title>
        <authorList>
            <person name="Du Z."/>
        </authorList>
    </citation>
    <scope>NUCLEOTIDE SEQUENCE [LARGE SCALE GENOMIC DNA]</scope>
    <source>
        <strain evidence="1">YNYX2018</strain>
        <tissue evidence="1">Adults</tissue>
    </source>
</reference>
<dbReference type="Proteomes" id="UP000639338">
    <property type="component" value="Unassembled WGS sequence"/>
</dbReference>
<gene>
    <name evidence="1" type="ORF">HCN44_001555</name>
</gene>
<name>A0A834XUD4_APHGI</name>
<proteinExistence type="predicted"/>
<sequence length="188" mass="22197">MHVSPLVNDIISPGEKLSSITDLPFHKILQKQINSEIKNTLKKRKTKTKKKQQYRTKKFGNGLISTRTKKLLNPIIPGLDDYIEKLLMKQKLTINKSLLRKKNKKNKYKRPIFNTNYLDFLPYIPPEILEADKNKKPFSYSYSDGQGSNWNVNVNRRNIAKKKKKQYTNNILNNEFKKLIFLLNDMYH</sequence>
<dbReference type="EMBL" id="JACMRX010000003">
    <property type="protein sequence ID" value="KAF7992230.1"/>
    <property type="molecule type" value="Genomic_DNA"/>
</dbReference>
<keyword evidence="2" id="KW-1185">Reference proteome</keyword>
<evidence type="ECO:0000313" key="2">
    <source>
        <dbReference type="Proteomes" id="UP000639338"/>
    </source>
</evidence>
<protein>
    <submittedName>
        <fullName evidence="1">Uncharacterized protein</fullName>
    </submittedName>
</protein>
<evidence type="ECO:0000313" key="1">
    <source>
        <dbReference type="EMBL" id="KAF7992230.1"/>
    </source>
</evidence>
<organism evidence="1 2">
    <name type="scientific">Aphidius gifuensis</name>
    <name type="common">Parasitoid wasp</name>
    <dbReference type="NCBI Taxonomy" id="684658"/>
    <lineage>
        <taxon>Eukaryota</taxon>
        <taxon>Metazoa</taxon>
        <taxon>Ecdysozoa</taxon>
        <taxon>Arthropoda</taxon>
        <taxon>Hexapoda</taxon>
        <taxon>Insecta</taxon>
        <taxon>Pterygota</taxon>
        <taxon>Neoptera</taxon>
        <taxon>Endopterygota</taxon>
        <taxon>Hymenoptera</taxon>
        <taxon>Apocrita</taxon>
        <taxon>Ichneumonoidea</taxon>
        <taxon>Braconidae</taxon>
        <taxon>Aphidiinae</taxon>
        <taxon>Aphidius</taxon>
    </lineage>
</organism>
<comment type="caution">
    <text evidence="1">The sequence shown here is derived from an EMBL/GenBank/DDBJ whole genome shotgun (WGS) entry which is preliminary data.</text>
</comment>